<sequence length="154" mass="17032">MRKISISFGLLFAAIVWLTKPWQRYESIDEAVCAGNVFWSLGHIFDGDDINRVHFDGVRNTTPLLSAADAVDCPKLLQSLWVKAIVYMGADVNIGNSYGYTPLMMAAGVGDYDSVEFLIDRGARLHDVDSSNSSALDIARKINDPKMLDIFKGK</sequence>
<dbReference type="InterPro" id="IPR036770">
    <property type="entry name" value="Ankyrin_rpt-contain_sf"/>
</dbReference>
<dbReference type="Pfam" id="PF13857">
    <property type="entry name" value="Ank_5"/>
    <property type="match status" value="1"/>
</dbReference>
<comment type="caution">
    <text evidence="2">The sequence shown here is derived from an EMBL/GenBank/DDBJ whole genome shotgun (WGS) entry which is preliminary data.</text>
</comment>
<dbReference type="Proteomes" id="UP000256748">
    <property type="component" value="Unassembled WGS sequence"/>
</dbReference>
<dbReference type="SUPFAM" id="SSF48403">
    <property type="entry name" value="Ankyrin repeat"/>
    <property type="match status" value="1"/>
</dbReference>
<feature type="repeat" description="ANK" evidence="1">
    <location>
        <begin position="98"/>
        <end position="130"/>
    </location>
</feature>
<dbReference type="PROSITE" id="PS50088">
    <property type="entry name" value="ANK_REPEAT"/>
    <property type="match status" value="1"/>
</dbReference>
<gene>
    <name evidence="2" type="ORF">B5K10_16065</name>
</gene>
<dbReference type="AlphaFoldDB" id="A0A3E1BGU0"/>
<evidence type="ECO:0000256" key="1">
    <source>
        <dbReference type="PROSITE-ProRule" id="PRU00023"/>
    </source>
</evidence>
<accession>A0A3E1BGU0</accession>
<dbReference type="Gene3D" id="1.25.40.20">
    <property type="entry name" value="Ankyrin repeat-containing domain"/>
    <property type="match status" value="1"/>
</dbReference>
<dbReference type="EMBL" id="NAOO01000018">
    <property type="protein sequence ID" value="RFB92325.1"/>
    <property type="molecule type" value="Genomic_DNA"/>
</dbReference>
<keyword evidence="1" id="KW-0040">ANK repeat</keyword>
<dbReference type="SMART" id="SM00248">
    <property type="entry name" value="ANK"/>
    <property type="match status" value="1"/>
</dbReference>
<dbReference type="PROSITE" id="PS50297">
    <property type="entry name" value="ANK_REP_REGION"/>
    <property type="match status" value="1"/>
</dbReference>
<dbReference type="InterPro" id="IPR002110">
    <property type="entry name" value="Ankyrin_rpt"/>
</dbReference>
<name>A0A3E1BGU0_RHILT</name>
<evidence type="ECO:0000313" key="3">
    <source>
        <dbReference type="Proteomes" id="UP000256748"/>
    </source>
</evidence>
<proteinExistence type="predicted"/>
<evidence type="ECO:0000313" key="2">
    <source>
        <dbReference type="EMBL" id="RFB92325.1"/>
    </source>
</evidence>
<reference evidence="2 3" key="1">
    <citation type="submission" date="2017-03" db="EMBL/GenBank/DDBJ databases">
        <title>Genome analysis of Rhizobial strains effectives or ineffectives for nitrogen fixation isolated from bean seeds.</title>
        <authorList>
            <person name="Peralta H."/>
            <person name="Aguilar-Vera A."/>
            <person name="Mora Y."/>
            <person name="Vargas-Lagunas C."/>
            <person name="Girard L."/>
            <person name="Mora J."/>
        </authorList>
    </citation>
    <scope>NUCLEOTIDE SEQUENCE [LARGE SCALE GENOMIC DNA]</scope>
    <source>
        <strain evidence="2 3">CCGM5</strain>
    </source>
</reference>
<organism evidence="2 3">
    <name type="scientific">Rhizobium leguminosarum bv. trifolii</name>
    <dbReference type="NCBI Taxonomy" id="386"/>
    <lineage>
        <taxon>Bacteria</taxon>
        <taxon>Pseudomonadati</taxon>
        <taxon>Pseudomonadota</taxon>
        <taxon>Alphaproteobacteria</taxon>
        <taxon>Hyphomicrobiales</taxon>
        <taxon>Rhizobiaceae</taxon>
        <taxon>Rhizobium/Agrobacterium group</taxon>
        <taxon>Rhizobium</taxon>
    </lineage>
</organism>
<protein>
    <submittedName>
        <fullName evidence="2">Uncharacterized protein</fullName>
    </submittedName>
</protein>